<comment type="caution">
    <text evidence="3">The sequence shown here is derived from an EMBL/GenBank/DDBJ whole genome shotgun (WGS) entry which is preliminary data.</text>
</comment>
<dbReference type="EMBL" id="CAICTM010000143">
    <property type="protein sequence ID" value="CAB9502728.1"/>
    <property type="molecule type" value="Genomic_DNA"/>
</dbReference>
<dbReference type="GO" id="GO:0005096">
    <property type="term" value="F:GTPase activator activity"/>
    <property type="evidence" value="ECO:0007669"/>
    <property type="project" value="InterPro"/>
</dbReference>
<dbReference type="Pfam" id="PF01412">
    <property type="entry name" value="ArfGap"/>
    <property type="match status" value="1"/>
</dbReference>
<feature type="region of interest" description="Disordered" evidence="1">
    <location>
        <begin position="212"/>
        <end position="231"/>
    </location>
</feature>
<dbReference type="SUPFAM" id="SSF57863">
    <property type="entry name" value="ArfGap/RecO-like zinc finger"/>
    <property type="match status" value="1"/>
</dbReference>
<dbReference type="GO" id="GO:0005543">
    <property type="term" value="F:phospholipid binding"/>
    <property type="evidence" value="ECO:0007669"/>
    <property type="project" value="InterPro"/>
</dbReference>
<gene>
    <name evidence="3" type="ORF">SEMRO_144_G067020.1</name>
</gene>
<feature type="compositionally biased region" description="Basic residues" evidence="1">
    <location>
        <begin position="574"/>
        <end position="583"/>
    </location>
</feature>
<protein>
    <recommendedName>
        <fullName evidence="2">Arf-GAP domain-containing protein</fullName>
    </recommendedName>
</protein>
<evidence type="ECO:0000313" key="3">
    <source>
        <dbReference type="EMBL" id="CAB9502728.1"/>
    </source>
</evidence>
<feature type="compositionally biased region" description="Basic residues" evidence="1">
    <location>
        <begin position="792"/>
        <end position="802"/>
    </location>
</feature>
<feature type="region of interest" description="Disordered" evidence="1">
    <location>
        <begin position="306"/>
        <end position="369"/>
    </location>
</feature>
<feature type="compositionally biased region" description="Basic residues" evidence="1">
    <location>
        <begin position="344"/>
        <end position="354"/>
    </location>
</feature>
<feature type="region of interest" description="Disordered" evidence="1">
    <location>
        <begin position="406"/>
        <end position="427"/>
    </location>
</feature>
<keyword evidence="4" id="KW-1185">Reference proteome</keyword>
<feature type="compositionally biased region" description="Basic and acidic residues" evidence="1">
    <location>
        <begin position="597"/>
        <end position="651"/>
    </location>
</feature>
<organism evidence="3 4">
    <name type="scientific">Seminavis robusta</name>
    <dbReference type="NCBI Taxonomy" id="568900"/>
    <lineage>
        <taxon>Eukaryota</taxon>
        <taxon>Sar</taxon>
        <taxon>Stramenopiles</taxon>
        <taxon>Ochrophyta</taxon>
        <taxon>Bacillariophyta</taxon>
        <taxon>Bacillariophyceae</taxon>
        <taxon>Bacillariophycidae</taxon>
        <taxon>Naviculales</taxon>
        <taxon>Naviculaceae</taxon>
        <taxon>Seminavis</taxon>
    </lineage>
</organism>
<dbReference type="InterPro" id="IPR044518">
    <property type="entry name" value="ARF_GAP_AGD11/12/13"/>
</dbReference>
<feature type="compositionally biased region" description="Basic and acidic residues" evidence="1">
    <location>
        <begin position="713"/>
        <end position="724"/>
    </location>
</feature>
<dbReference type="InterPro" id="IPR001164">
    <property type="entry name" value="ArfGAP_dom"/>
</dbReference>
<evidence type="ECO:0000256" key="1">
    <source>
        <dbReference type="SAM" id="MobiDB-lite"/>
    </source>
</evidence>
<dbReference type="InterPro" id="IPR038508">
    <property type="entry name" value="ArfGAP_dom_sf"/>
</dbReference>
<feature type="compositionally biased region" description="Polar residues" evidence="1">
    <location>
        <begin position="510"/>
        <end position="528"/>
    </location>
</feature>
<evidence type="ECO:0000259" key="2">
    <source>
        <dbReference type="Pfam" id="PF01412"/>
    </source>
</evidence>
<dbReference type="PANTHER" id="PTHR46220:SF2">
    <property type="entry name" value="ADP-RIBOSYLATION FACTOR GTPASE-ACTIVATING PROTEIN AGD11-RELATED"/>
    <property type="match status" value="1"/>
</dbReference>
<feature type="region of interest" description="Disordered" evidence="1">
    <location>
        <begin position="51"/>
        <end position="83"/>
    </location>
</feature>
<dbReference type="Gene3D" id="1.10.220.150">
    <property type="entry name" value="Arf GTPase activating protein"/>
    <property type="match status" value="1"/>
</dbReference>
<feature type="compositionally biased region" description="Low complexity" evidence="1">
    <location>
        <begin position="484"/>
        <end position="497"/>
    </location>
</feature>
<dbReference type="Proteomes" id="UP001153069">
    <property type="component" value="Unassembled WGS sequence"/>
</dbReference>
<feature type="compositionally biased region" description="Low complexity" evidence="1">
    <location>
        <begin position="63"/>
        <end position="78"/>
    </location>
</feature>
<feature type="compositionally biased region" description="Polar residues" evidence="1">
    <location>
        <begin position="653"/>
        <end position="664"/>
    </location>
</feature>
<feature type="compositionally biased region" description="Polar residues" evidence="1">
    <location>
        <begin position="538"/>
        <end position="547"/>
    </location>
</feature>
<proteinExistence type="predicted"/>
<feature type="domain" description="Arf-GAP" evidence="2">
    <location>
        <begin position="91"/>
        <end position="184"/>
    </location>
</feature>
<feature type="region of interest" description="Disordered" evidence="1">
    <location>
        <begin position="454"/>
        <end position="547"/>
    </location>
</feature>
<feature type="region of interest" description="Disordered" evidence="1">
    <location>
        <begin position="565"/>
        <end position="840"/>
    </location>
</feature>
<dbReference type="InterPro" id="IPR037278">
    <property type="entry name" value="ARFGAP/RecO"/>
</dbReference>
<feature type="compositionally biased region" description="Polar residues" evidence="1">
    <location>
        <begin position="725"/>
        <end position="735"/>
    </location>
</feature>
<name>A0A9N8DGS9_9STRA</name>
<sequence length="840" mass="92644">MPSTGVLVAPTRHDVMGLRLEEVLSNKGNKTCADCPTKKPLWASYLRSRKQGDGDGDLDDSSVRSTSSRRTTTSASSSGNNEMKGVDIEGTLAVLVCNDCAQHHHFELGKKRCMIKYLKYSHELTPVDLDILENSGNALVNKYYEAFLTKEAFDKEAIEKDLPTETERRGKFIKNKYKKTKYRDHAALAKLIPKLQRKRQIREMILENAAAPHLTTQQSFDSQDNDNKDSPEATIFRRTQTMNDAENIKAVGEKEKAALEGAQAVVEDGDTSILTVLRRCKTDAQNAAKKVQLSATERRQRALAARRAVRRRSSFSDPSDLLQQLKDDNDNNNNNSTVSSAKAKAPRKARRRRSSFGDSPTSPFLGDFGNTNNALSFLSRSVSTGAANQPKDKTTTEATSRRCISFGEQQDPKPQKPQSPPPKKSLDLANLRKRMENVKTLLDQSTEEVNAKLGIHNNNNSGDNGNDGDECNDDAPTNRRRSSLSDLKSFDLDLSSSQTLPRPPKGIGRSRSTGKANLNKSLDLSETLVQPPKGIGRSRSTGAKASTLHKSCSGLDDITAASSSLLPVNPSRSKSPKLARITRSRSNSEDNPIMRSKSRDRSNDSTRIRSTRDRSNDSTRMRSDRSKSPKQRDNELRRDRSKSTKGDERTRSKSPNTRSRSKSPNGDERSRSKSPMGTPSAAAKSLLDDSDTSVDAKHLKFPAKLSSSSRGRSSGEERNKKDLSKSTSALWSSRSKSPKKQDLSASSSALLQMPNNPSRSRGKEEKLRASSSRSKSPATKDASLRGSASRSRSPKKANRRRSSLSDLNLLQSSKTKDGPSEKQMLRMHMSSVLDVGKADF</sequence>
<feature type="compositionally biased region" description="Basic and acidic residues" evidence="1">
    <location>
        <begin position="814"/>
        <end position="824"/>
    </location>
</feature>
<feature type="compositionally biased region" description="Low complexity" evidence="1">
    <location>
        <begin position="331"/>
        <end position="343"/>
    </location>
</feature>
<reference evidence="3" key="1">
    <citation type="submission" date="2020-06" db="EMBL/GenBank/DDBJ databases">
        <authorList>
            <consortium name="Plant Systems Biology data submission"/>
        </authorList>
    </citation>
    <scope>NUCLEOTIDE SEQUENCE</scope>
    <source>
        <strain evidence="3">D6</strain>
    </source>
</reference>
<accession>A0A9N8DGS9</accession>
<feature type="compositionally biased region" description="Low complexity" evidence="1">
    <location>
        <begin position="804"/>
        <end position="813"/>
    </location>
</feature>
<evidence type="ECO:0000313" key="4">
    <source>
        <dbReference type="Proteomes" id="UP001153069"/>
    </source>
</evidence>
<dbReference type="PANTHER" id="PTHR46220">
    <property type="entry name" value="ADP-RIBOSYLATION FACTOR GTPASE-ACTIVATING PROTEIN AGD12"/>
    <property type="match status" value="1"/>
</dbReference>
<dbReference type="AlphaFoldDB" id="A0A9N8DGS9"/>